<dbReference type="Proteomes" id="UP000747399">
    <property type="component" value="Unassembled WGS sequence"/>
</dbReference>
<keyword evidence="2" id="KW-1185">Reference proteome</keyword>
<accession>A0A8J4B8J7</accession>
<proteinExistence type="predicted"/>
<dbReference type="EMBL" id="BNCO01000024">
    <property type="protein sequence ID" value="GIL56378.1"/>
    <property type="molecule type" value="Genomic_DNA"/>
</dbReference>
<name>A0A8J4B8J7_9CHLO</name>
<protein>
    <submittedName>
        <fullName evidence="1">Uncharacterized protein</fullName>
    </submittedName>
</protein>
<dbReference type="AlphaFoldDB" id="A0A8J4B8J7"/>
<reference evidence="1" key="1">
    <citation type="journal article" date="2021" name="Proc. Natl. Acad. Sci. U.S.A.">
        <title>Three genomes in the algal genus Volvox reveal the fate of a haploid sex-determining region after a transition to homothallism.</title>
        <authorList>
            <person name="Yamamoto K."/>
            <person name="Hamaji T."/>
            <person name="Kawai-Toyooka H."/>
            <person name="Matsuzaki R."/>
            <person name="Takahashi F."/>
            <person name="Nishimura Y."/>
            <person name="Kawachi M."/>
            <person name="Noguchi H."/>
            <person name="Minakuchi Y."/>
            <person name="Umen J.G."/>
            <person name="Toyoda A."/>
            <person name="Nozaki H."/>
        </authorList>
    </citation>
    <scope>NUCLEOTIDE SEQUENCE</scope>
    <source>
        <strain evidence="1">NIES-3780</strain>
    </source>
</reference>
<sequence>MPLNLATYLQAAQAERHAHAARELLKCVALVAHAGQPRRLVDHHVLLVAEQHTAWPAVLRSGAIHLASKPDAPVGAVAGGVALRPGMHPDIIAGGHCCHCGRHCQLKGADPVDMVKTLLGNAHVNRPKLQKLQSTGSSGRQLFLWRMNI</sequence>
<gene>
    <name evidence="1" type="ORF">Vafri_11745</name>
</gene>
<evidence type="ECO:0000313" key="2">
    <source>
        <dbReference type="Proteomes" id="UP000747399"/>
    </source>
</evidence>
<evidence type="ECO:0000313" key="1">
    <source>
        <dbReference type="EMBL" id="GIL56378.1"/>
    </source>
</evidence>
<organism evidence="1 2">
    <name type="scientific">Volvox africanus</name>
    <dbReference type="NCBI Taxonomy" id="51714"/>
    <lineage>
        <taxon>Eukaryota</taxon>
        <taxon>Viridiplantae</taxon>
        <taxon>Chlorophyta</taxon>
        <taxon>core chlorophytes</taxon>
        <taxon>Chlorophyceae</taxon>
        <taxon>CS clade</taxon>
        <taxon>Chlamydomonadales</taxon>
        <taxon>Volvocaceae</taxon>
        <taxon>Volvox</taxon>
    </lineage>
</organism>
<comment type="caution">
    <text evidence="1">The sequence shown here is derived from an EMBL/GenBank/DDBJ whole genome shotgun (WGS) entry which is preliminary data.</text>
</comment>